<dbReference type="PIRSF" id="PIRSF028301">
    <property type="entry name" value="UCP028301"/>
    <property type="match status" value="1"/>
</dbReference>
<feature type="compositionally biased region" description="Gly residues" evidence="1">
    <location>
        <begin position="165"/>
        <end position="174"/>
    </location>
</feature>
<dbReference type="PANTHER" id="PTHR35850">
    <property type="entry name" value="CYTOPLASMIC PROTEIN-RELATED"/>
    <property type="match status" value="1"/>
</dbReference>
<dbReference type="EMBL" id="CP103300">
    <property type="protein sequence ID" value="UYM14849.1"/>
    <property type="molecule type" value="Genomic_DNA"/>
</dbReference>
<keyword evidence="3" id="KW-1185">Reference proteome</keyword>
<evidence type="ECO:0000256" key="1">
    <source>
        <dbReference type="SAM" id="MobiDB-lite"/>
    </source>
</evidence>
<dbReference type="Pfam" id="PF05591">
    <property type="entry name" value="T6SS_VipA"/>
    <property type="match status" value="1"/>
</dbReference>
<dbReference type="PANTHER" id="PTHR35850:SF1">
    <property type="entry name" value="TYPE VI SECRETION SYSTEM SHEATH PROTEIN TSSB1"/>
    <property type="match status" value="1"/>
</dbReference>
<organism evidence="2 3">
    <name type="scientific">Endozoicomonas euniceicola</name>
    <dbReference type="NCBI Taxonomy" id="1234143"/>
    <lineage>
        <taxon>Bacteria</taxon>
        <taxon>Pseudomonadati</taxon>
        <taxon>Pseudomonadota</taxon>
        <taxon>Gammaproteobacteria</taxon>
        <taxon>Oceanospirillales</taxon>
        <taxon>Endozoicomonadaceae</taxon>
        <taxon>Endozoicomonas</taxon>
    </lineage>
</organism>
<dbReference type="NCBIfam" id="TIGR03358">
    <property type="entry name" value="VI_chp_5"/>
    <property type="match status" value="1"/>
</dbReference>
<sequence>MPLNAQHKRVSKNRVSITYDVETNGAIEQRELPFVVGVIGEFSGDKPENQKTEVDFRNFIDIDKDNFDTVMGTIDPQLDLRVSNKLVDEDEQFNVKLSFGSMRDFEPDNVVQQVEPLRKLMEVRNQLRELLAHADRSLDLERLLKEVLQSTEALNSLSEELGVSPGDGGGGAGSGKEEAES</sequence>
<gene>
    <name evidence="2" type="primary">tssB</name>
    <name evidence="2" type="ORF">NX720_18435</name>
</gene>
<accession>A0ABY6GQ20</accession>
<dbReference type="Proteomes" id="UP001163255">
    <property type="component" value="Chromosome"/>
</dbReference>
<name>A0ABY6GQ20_9GAMM</name>
<reference evidence="2" key="1">
    <citation type="submission" date="2022-10" db="EMBL/GenBank/DDBJ databases">
        <title>Completed Genome Sequence of two octocoral isolated bacterium, Endozoicomonas euniceicola EF212T and Endozoicomonas gorgoniicola PS125T.</title>
        <authorList>
            <person name="Chiou Y.-J."/>
            <person name="Chen Y.-H."/>
        </authorList>
    </citation>
    <scope>NUCLEOTIDE SEQUENCE</scope>
    <source>
        <strain evidence="2">EF212</strain>
    </source>
</reference>
<evidence type="ECO:0000313" key="2">
    <source>
        <dbReference type="EMBL" id="UYM14849.1"/>
    </source>
</evidence>
<protein>
    <submittedName>
        <fullName evidence="2">Type VI secretion system contractile sheath small subunit</fullName>
    </submittedName>
</protein>
<proteinExistence type="predicted"/>
<dbReference type="InterPro" id="IPR008312">
    <property type="entry name" value="T6SS_TssB1"/>
</dbReference>
<feature type="region of interest" description="Disordered" evidence="1">
    <location>
        <begin position="157"/>
        <end position="181"/>
    </location>
</feature>
<evidence type="ECO:0000313" key="3">
    <source>
        <dbReference type="Proteomes" id="UP001163255"/>
    </source>
</evidence>
<dbReference type="RefSeq" id="WP_262596561.1">
    <property type="nucleotide sequence ID" value="NZ_CP103300.1"/>
</dbReference>